<comment type="subunit">
    <text evidence="13">Interacts with the Sec translocase complex via SecD. Specifically interacts with transmembrane segments of nascent integral membrane proteins during membrane integration.</text>
</comment>
<evidence type="ECO:0000256" key="14">
    <source>
        <dbReference type="SAM" id="MobiDB-lite"/>
    </source>
</evidence>
<dbReference type="GO" id="GO:0005886">
    <property type="term" value="C:plasma membrane"/>
    <property type="evidence" value="ECO:0007669"/>
    <property type="project" value="UniProtKB-SubCell"/>
</dbReference>
<evidence type="ECO:0000256" key="4">
    <source>
        <dbReference type="ARBA" id="ARBA00022448"/>
    </source>
</evidence>
<evidence type="ECO:0000256" key="9">
    <source>
        <dbReference type="ARBA" id="ARBA00023136"/>
    </source>
</evidence>
<keyword evidence="6 13" id="KW-0812">Transmembrane</keyword>
<keyword evidence="7 13" id="KW-0653">Protein transport</keyword>
<dbReference type="GO" id="GO:0051205">
    <property type="term" value="P:protein insertion into membrane"/>
    <property type="evidence" value="ECO:0007669"/>
    <property type="project" value="TreeGrafter"/>
</dbReference>
<evidence type="ECO:0000256" key="12">
    <source>
        <dbReference type="ARBA" id="ARBA00033342"/>
    </source>
</evidence>
<dbReference type="CDD" id="cd20070">
    <property type="entry name" value="5TM_YidC_Alb3"/>
    <property type="match status" value="1"/>
</dbReference>
<organism evidence="17 18">
    <name type="scientific">Psychroflexus sediminis</name>
    <dbReference type="NCBI Taxonomy" id="470826"/>
    <lineage>
        <taxon>Bacteria</taxon>
        <taxon>Pseudomonadati</taxon>
        <taxon>Bacteroidota</taxon>
        <taxon>Flavobacteriia</taxon>
        <taxon>Flavobacteriales</taxon>
        <taxon>Flavobacteriaceae</taxon>
        <taxon>Psychroflexus</taxon>
    </lineage>
</organism>
<evidence type="ECO:0000256" key="13">
    <source>
        <dbReference type="HAMAP-Rule" id="MF_01810"/>
    </source>
</evidence>
<evidence type="ECO:0000256" key="8">
    <source>
        <dbReference type="ARBA" id="ARBA00022989"/>
    </source>
</evidence>
<reference evidence="17 18" key="1">
    <citation type="submission" date="2016-10" db="EMBL/GenBank/DDBJ databases">
        <authorList>
            <person name="de Groot N.N."/>
        </authorList>
    </citation>
    <scope>NUCLEOTIDE SEQUENCE [LARGE SCALE GENOMIC DNA]</scope>
    <source>
        <strain evidence="17 18">DSM 19803</strain>
    </source>
</reference>
<evidence type="ECO:0000256" key="2">
    <source>
        <dbReference type="ARBA" id="ARBA00010527"/>
    </source>
</evidence>
<keyword evidence="8 13" id="KW-1133">Transmembrane helix</keyword>
<comment type="function">
    <text evidence="13">Required for the insertion and/or proper folding and/or complex formation of integral membrane proteins into the membrane. Involved in integration of membrane proteins that insert both dependently and independently of the Sec translocase complex, as well as at least some lipoproteins. Aids folding of multispanning membrane proteins.</text>
</comment>
<gene>
    <name evidence="13" type="primary">yidC</name>
    <name evidence="17" type="ORF">SAMN04488027_105119</name>
</gene>
<keyword evidence="4 13" id="KW-0813">Transport</keyword>
<evidence type="ECO:0000313" key="18">
    <source>
        <dbReference type="Proteomes" id="UP000199296"/>
    </source>
</evidence>
<evidence type="ECO:0000256" key="7">
    <source>
        <dbReference type="ARBA" id="ARBA00022927"/>
    </source>
</evidence>
<dbReference type="InterPro" id="IPR028055">
    <property type="entry name" value="YidC/Oxa/ALB_C"/>
</dbReference>
<dbReference type="NCBIfam" id="TIGR03592">
    <property type="entry name" value="yidC_oxa1_cterm"/>
    <property type="match status" value="1"/>
</dbReference>
<dbReference type="InterPro" id="IPR038221">
    <property type="entry name" value="YidC_periplasmic_sf"/>
</dbReference>
<feature type="transmembrane region" description="Helical" evidence="13">
    <location>
        <begin position="12"/>
        <end position="29"/>
    </location>
</feature>
<dbReference type="GO" id="GO:0015031">
    <property type="term" value="P:protein transport"/>
    <property type="evidence" value="ECO:0007669"/>
    <property type="project" value="UniProtKB-KW"/>
</dbReference>
<evidence type="ECO:0000256" key="10">
    <source>
        <dbReference type="ARBA" id="ARBA00023186"/>
    </source>
</evidence>
<dbReference type="HAMAP" id="MF_01810">
    <property type="entry name" value="YidC_type1"/>
    <property type="match status" value="1"/>
</dbReference>
<dbReference type="PANTHER" id="PTHR12428">
    <property type="entry name" value="OXA1"/>
    <property type="match status" value="1"/>
</dbReference>
<feature type="transmembrane region" description="Helical" evidence="13">
    <location>
        <begin position="353"/>
        <end position="376"/>
    </location>
</feature>
<evidence type="ECO:0000256" key="11">
    <source>
        <dbReference type="ARBA" id="ARBA00033245"/>
    </source>
</evidence>
<feature type="domain" description="Membrane insertase YidC/Oxa/ALB C-terminal" evidence="15">
    <location>
        <begin position="383"/>
        <end position="585"/>
    </location>
</feature>
<comment type="subcellular location">
    <subcellularLocation>
        <location evidence="1">Cell inner membrane</location>
        <topology evidence="1">Multi-pass membrane protein</topology>
    </subcellularLocation>
    <subcellularLocation>
        <location evidence="13">Cell membrane</location>
        <topology evidence="13">Multi-pass membrane protein</topology>
    </subcellularLocation>
</comment>
<evidence type="ECO:0000256" key="6">
    <source>
        <dbReference type="ARBA" id="ARBA00022692"/>
    </source>
</evidence>
<feature type="compositionally biased region" description="Basic and acidic residues" evidence="14">
    <location>
        <begin position="625"/>
        <end position="646"/>
    </location>
</feature>
<dbReference type="InterPro" id="IPR001708">
    <property type="entry name" value="YidC/ALB3/OXA1/COX18"/>
</dbReference>
<dbReference type="InterPro" id="IPR047196">
    <property type="entry name" value="YidC_ALB_C"/>
</dbReference>
<feature type="region of interest" description="Disordered" evidence="14">
    <location>
        <begin position="36"/>
        <end position="71"/>
    </location>
</feature>
<dbReference type="Gene3D" id="2.70.98.90">
    <property type="match status" value="1"/>
</dbReference>
<dbReference type="InterPro" id="IPR028053">
    <property type="entry name" value="Membr_insert_YidC_N"/>
</dbReference>
<sequence>MEDKKTFDTNSIIGFTLIGLILILFMYLNPTQDAAPEEKPAEQVEPSVQKNPEVANPQSSPSLTETTGSSLQDSVTAELAKREYGAFAYSAVKDFAKDDAVTTIENEVLELKVSNKGGQIVEAKMKKHDTYKGDPVYLIKDGNADFNISFEASDGRTYNTRDLYFEPNLSTDNGNQTLSMRAKVSDIEFLEFYYELEPGDYMMNFGIRSQGLSNLISSENANLSWEVKALRKAKSISYENRYTEIVYLYEGDKDDYTGQGDEAIEEDELIEWIAFKQHFFTSILLSDQAFPSAKMTSRNLVQDEQIDTLYTKNFLAEVPLKLNNGEFAETMNWYHGPSDFDILSSYERKLDEIVPLGWGLFGWINRYVFIPFFGFLSSSLPSYGLAIIVMTIVVRIVLSPITYKSYLSQAKMKVLKPEINEINEKYKDNAMKKQQETMKLYSKTGVSPLAGCIPALLQIPVFYALFQFFPSAFDLRQKGFLWAEDLSSYDVIYEWDTYIPLVSWAYGNHVSLFPILASVAIFFYTQMTAGQNMQQSSQPGMPNMKVIMYFAPLVMLIFFNNYASGLSLYYFISNLITIGIMLVIKHVIIDENKILAKIEEKKKKPKKKGRFGKKFQEIMEQAAEQQKKKQGDKEDPKKLGNKKDKK</sequence>
<feature type="compositionally biased region" description="Polar residues" evidence="14">
    <location>
        <begin position="46"/>
        <end position="71"/>
    </location>
</feature>
<protein>
    <recommendedName>
        <fullName evidence="3 13">Membrane protein insertase YidC</fullName>
    </recommendedName>
    <alternativeName>
        <fullName evidence="12 13">Foldase YidC</fullName>
    </alternativeName>
    <alternativeName>
        <fullName evidence="11 13">Membrane integrase YidC</fullName>
    </alternativeName>
    <alternativeName>
        <fullName evidence="13">Membrane protein YidC</fullName>
    </alternativeName>
</protein>
<dbReference type="EMBL" id="FNCW01000005">
    <property type="protein sequence ID" value="SDG69375.1"/>
    <property type="molecule type" value="Genomic_DNA"/>
</dbReference>
<keyword evidence="5 13" id="KW-1003">Cell membrane</keyword>
<evidence type="ECO:0000256" key="5">
    <source>
        <dbReference type="ARBA" id="ARBA00022475"/>
    </source>
</evidence>
<dbReference type="GO" id="GO:0032977">
    <property type="term" value="F:membrane insertase activity"/>
    <property type="evidence" value="ECO:0007669"/>
    <property type="project" value="InterPro"/>
</dbReference>
<evidence type="ECO:0000313" key="17">
    <source>
        <dbReference type="EMBL" id="SDG69375.1"/>
    </source>
</evidence>
<feature type="transmembrane region" description="Helical" evidence="13">
    <location>
        <begin position="546"/>
        <end position="563"/>
    </location>
</feature>
<dbReference type="PRINTS" id="PR00701">
    <property type="entry name" value="60KDINNERMP"/>
</dbReference>
<evidence type="ECO:0000259" key="16">
    <source>
        <dbReference type="Pfam" id="PF14849"/>
    </source>
</evidence>
<dbReference type="RefSeq" id="WP_093367256.1">
    <property type="nucleotide sequence ID" value="NZ_FNCW01000005.1"/>
</dbReference>
<dbReference type="Pfam" id="PF14849">
    <property type="entry name" value="YidC_periplas"/>
    <property type="match status" value="1"/>
</dbReference>
<feature type="region of interest" description="Disordered" evidence="14">
    <location>
        <begin position="621"/>
        <end position="646"/>
    </location>
</feature>
<dbReference type="Proteomes" id="UP000199296">
    <property type="component" value="Unassembled WGS sequence"/>
</dbReference>
<comment type="similarity">
    <text evidence="2 13">Belongs to the OXA1/ALB3/YidC family. Type 1 subfamily.</text>
</comment>
<evidence type="ECO:0000256" key="1">
    <source>
        <dbReference type="ARBA" id="ARBA00004429"/>
    </source>
</evidence>
<dbReference type="CDD" id="cd19961">
    <property type="entry name" value="EcYidC-like_peri"/>
    <property type="match status" value="1"/>
</dbReference>
<dbReference type="Pfam" id="PF02096">
    <property type="entry name" value="60KD_IMP"/>
    <property type="match status" value="1"/>
</dbReference>
<name>A0A1G7WBL3_9FLAO</name>
<accession>A0A1G7WBL3</accession>
<dbReference type="NCBIfam" id="NF002359">
    <property type="entry name" value="PRK01318.2-6"/>
    <property type="match status" value="1"/>
</dbReference>
<feature type="domain" description="Membrane insertase YidC N-terminal" evidence="16">
    <location>
        <begin position="103"/>
        <end position="369"/>
    </location>
</feature>
<dbReference type="AlphaFoldDB" id="A0A1G7WBL3"/>
<dbReference type="STRING" id="470826.SAMN04488027_105119"/>
<proteinExistence type="inferred from homology"/>
<keyword evidence="18" id="KW-1185">Reference proteome</keyword>
<dbReference type="NCBIfam" id="NF002356">
    <property type="entry name" value="PRK01318.2-3"/>
    <property type="match status" value="1"/>
</dbReference>
<dbReference type="PANTHER" id="PTHR12428:SF65">
    <property type="entry name" value="CYTOCHROME C OXIDASE ASSEMBLY PROTEIN COX18, MITOCHONDRIAL"/>
    <property type="match status" value="1"/>
</dbReference>
<feature type="transmembrane region" description="Helical" evidence="13">
    <location>
        <begin position="504"/>
        <end position="525"/>
    </location>
</feature>
<dbReference type="OrthoDB" id="9780552at2"/>
<keyword evidence="10 13" id="KW-0143">Chaperone</keyword>
<feature type="transmembrane region" description="Helical" evidence="13">
    <location>
        <begin position="440"/>
        <end position="466"/>
    </location>
</feature>
<evidence type="ECO:0000256" key="3">
    <source>
        <dbReference type="ARBA" id="ARBA00015325"/>
    </source>
</evidence>
<keyword evidence="9 13" id="KW-0472">Membrane</keyword>
<dbReference type="InterPro" id="IPR019998">
    <property type="entry name" value="Membr_insert_YidC"/>
</dbReference>
<feature type="transmembrane region" description="Helical" evidence="13">
    <location>
        <begin position="569"/>
        <end position="588"/>
    </location>
</feature>
<dbReference type="NCBIfam" id="TIGR03593">
    <property type="entry name" value="yidC_nterm"/>
    <property type="match status" value="1"/>
</dbReference>
<evidence type="ECO:0000259" key="15">
    <source>
        <dbReference type="Pfam" id="PF02096"/>
    </source>
</evidence>
<feature type="transmembrane region" description="Helical" evidence="13">
    <location>
        <begin position="382"/>
        <end position="403"/>
    </location>
</feature>